<dbReference type="InterPro" id="IPR044200">
    <property type="entry name" value="At5g03900-like"/>
</dbReference>
<feature type="transmembrane region" description="Helical" evidence="1">
    <location>
        <begin position="302"/>
        <end position="321"/>
    </location>
</feature>
<sequence>MAACISSDYYLAGTPRPKLQSPKPFKPSQLHYFSNPRLLVPPQSTKIRALTSVRSRCCRTTSVVRACSAESDKLPSYVRRRAMDAIDSSRRRVTIGGVVSKSLNTYEAQKALQALAADTNGFLEVSDEGDVVYVFLKDYRLKLSVKSLRMKIDSFLEKGKVYGSSLLVEGLVWDVIGCVQCCWTLCIDLTGRYVVLVLSLDIDISMVDERCFCLYEVYPAVGIIRDGLGTLCGGRFIEYVFSLVFGDGDPNQGIEEKRWKMIGQYIALHGGVVAAEELAPYLDPETTVKMVLCKVDDEEFEFVNFFLFHNLLWITMFGAVLRVSGSSIVNLSFMSYIFLPLLRMYAIYVVSFYVIATFRSFAYRKRNDEVVKRNEAREQLAKALELPDLSLKQK</sequence>
<gene>
    <name evidence="2" type="ORF">PHJA_001633600</name>
</gene>
<keyword evidence="3" id="KW-1185">Reference proteome</keyword>
<accession>A0A830C9K8</accession>
<keyword evidence="1" id="KW-0812">Transmembrane</keyword>
<dbReference type="AlphaFoldDB" id="A0A830C9K8"/>
<dbReference type="EMBL" id="BMAC01000369">
    <property type="protein sequence ID" value="GFP94892.1"/>
    <property type="molecule type" value="Genomic_DNA"/>
</dbReference>
<comment type="caution">
    <text evidence="2">The sequence shown here is derived from an EMBL/GenBank/DDBJ whole genome shotgun (WGS) entry which is preliminary data.</text>
</comment>
<reference evidence="2" key="1">
    <citation type="submission" date="2020-07" db="EMBL/GenBank/DDBJ databases">
        <title>Ethylene signaling mediates host invasion by parasitic plants.</title>
        <authorList>
            <person name="Yoshida S."/>
        </authorList>
    </citation>
    <scope>NUCLEOTIDE SEQUENCE</scope>
    <source>
        <strain evidence="2">Okayama</strain>
    </source>
</reference>
<keyword evidence="1" id="KW-0472">Membrane</keyword>
<evidence type="ECO:0000313" key="3">
    <source>
        <dbReference type="Proteomes" id="UP000653305"/>
    </source>
</evidence>
<evidence type="ECO:0000256" key="1">
    <source>
        <dbReference type="SAM" id="Phobius"/>
    </source>
</evidence>
<keyword evidence="1" id="KW-1133">Transmembrane helix</keyword>
<evidence type="ECO:0000313" key="2">
    <source>
        <dbReference type="EMBL" id="GFP94892.1"/>
    </source>
</evidence>
<name>A0A830C9K8_9LAMI</name>
<dbReference type="GO" id="GO:0009941">
    <property type="term" value="C:chloroplast envelope"/>
    <property type="evidence" value="ECO:0007669"/>
    <property type="project" value="TreeGrafter"/>
</dbReference>
<dbReference type="PANTHER" id="PTHR47380">
    <property type="entry name" value="OS02G0533000 PROTEIN"/>
    <property type="match status" value="1"/>
</dbReference>
<organism evidence="2 3">
    <name type="scientific">Phtheirospermum japonicum</name>
    <dbReference type="NCBI Taxonomy" id="374723"/>
    <lineage>
        <taxon>Eukaryota</taxon>
        <taxon>Viridiplantae</taxon>
        <taxon>Streptophyta</taxon>
        <taxon>Embryophyta</taxon>
        <taxon>Tracheophyta</taxon>
        <taxon>Spermatophyta</taxon>
        <taxon>Magnoliopsida</taxon>
        <taxon>eudicotyledons</taxon>
        <taxon>Gunneridae</taxon>
        <taxon>Pentapetalae</taxon>
        <taxon>asterids</taxon>
        <taxon>lamiids</taxon>
        <taxon>Lamiales</taxon>
        <taxon>Orobanchaceae</taxon>
        <taxon>Orobanchaceae incertae sedis</taxon>
        <taxon>Phtheirospermum</taxon>
    </lineage>
</organism>
<dbReference type="OrthoDB" id="4518at2759"/>
<dbReference type="Proteomes" id="UP000653305">
    <property type="component" value="Unassembled WGS sequence"/>
</dbReference>
<feature type="transmembrane region" description="Helical" evidence="1">
    <location>
        <begin position="333"/>
        <end position="356"/>
    </location>
</feature>
<dbReference type="PANTHER" id="PTHR47380:SF4">
    <property type="entry name" value="OS02G0533000 PROTEIN"/>
    <property type="match status" value="1"/>
</dbReference>
<protein>
    <submittedName>
        <fullName evidence="2">Uncharacterized protein at5g03900 chloroplastic</fullName>
    </submittedName>
</protein>
<proteinExistence type="predicted"/>